<organism evidence="9 10">
    <name type="scientific">Hibiscus sabdariffa</name>
    <name type="common">roselle</name>
    <dbReference type="NCBI Taxonomy" id="183260"/>
    <lineage>
        <taxon>Eukaryota</taxon>
        <taxon>Viridiplantae</taxon>
        <taxon>Streptophyta</taxon>
        <taxon>Embryophyta</taxon>
        <taxon>Tracheophyta</taxon>
        <taxon>Spermatophyta</taxon>
        <taxon>Magnoliopsida</taxon>
        <taxon>eudicotyledons</taxon>
        <taxon>Gunneridae</taxon>
        <taxon>Pentapetalae</taxon>
        <taxon>rosids</taxon>
        <taxon>malvids</taxon>
        <taxon>Malvales</taxon>
        <taxon>Malvaceae</taxon>
        <taxon>Malvoideae</taxon>
        <taxon>Hibiscus</taxon>
    </lineage>
</organism>
<accession>A0ABR1Z5F0</accession>
<feature type="region of interest" description="Disordered" evidence="8">
    <location>
        <begin position="45"/>
        <end position="74"/>
    </location>
</feature>
<comment type="subcellular location">
    <subcellularLocation>
        <location evidence="1 7">Secreted</location>
    </subcellularLocation>
</comment>
<keyword evidence="6" id="KW-1015">Disulfide bond</keyword>
<keyword evidence="5 7" id="KW-0732">Signal</keyword>
<evidence type="ECO:0000256" key="4">
    <source>
        <dbReference type="ARBA" id="ARBA00022525"/>
    </source>
</evidence>
<dbReference type="Pfam" id="PF17181">
    <property type="entry name" value="EPF"/>
    <property type="match status" value="1"/>
</dbReference>
<dbReference type="PANTHER" id="PTHR33109:SF102">
    <property type="entry name" value="EPIDERMAL PATTERNING FACTOR-LIKE PROTEIN 1"/>
    <property type="match status" value="1"/>
</dbReference>
<keyword evidence="3 7" id="KW-0217">Developmental protein</keyword>
<dbReference type="Proteomes" id="UP001396334">
    <property type="component" value="Unassembled WGS sequence"/>
</dbReference>
<feature type="chain" id="PRO_5044980667" description="Epidermal patterning factor-like protein" evidence="7">
    <location>
        <begin position="25"/>
        <end position="122"/>
    </location>
</feature>
<evidence type="ECO:0000256" key="7">
    <source>
        <dbReference type="RuleBase" id="RU367102"/>
    </source>
</evidence>
<feature type="signal peptide" evidence="7">
    <location>
        <begin position="1"/>
        <end position="24"/>
    </location>
</feature>
<keyword evidence="4 7" id="KW-0964">Secreted</keyword>
<protein>
    <recommendedName>
        <fullName evidence="7">Epidermal patterning factor-like protein</fullName>
    </recommendedName>
</protein>
<evidence type="ECO:0000256" key="5">
    <source>
        <dbReference type="ARBA" id="ARBA00022729"/>
    </source>
</evidence>
<gene>
    <name evidence="9" type="ORF">V6N11_025570</name>
</gene>
<dbReference type="EMBL" id="JBBPBN010002802">
    <property type="protein sequence ID" value="KAK8473889.1"/>
    <property type="molecule type" value="Genomic_DNA"/>
</dbReference>
<dbReference type="PANTHER" id="PTHR33109">
    <property type="entry name" value="EPIDERMAL PATTERNING FACTOR-LIKE PROTEIN 4"/>
    <property type="match status" value="1"/>
</dbReference>
<comment type="similarity">
    <text evidence="2 7">Belongs to the plant cysteine rich small secretory peptide family. Epidermal patterning factor subfamily.</text>
</comment>
<keyword evidence="10" id="KW-1185">Reference proteome</keyword>
<evidence type="ECO:0000313" key="9">
    <source>
        <dbReference type="EMBL" id="KAK8473889.1"/>
    </source>
</evidence>
<evidence type="ECO:0000313" key="10">
    <source>
        <dbReference type="Proteomes" id="UP001396334"/>
    </source>
</evidence>
<name>A0ABR1Z5F0_9ROSI</name>
<evidence type="ECO:0000256" key="1">
    <source>
        <dbReference type="ARBA" id="ARBA00004613"/>
    </source>
</evidence>
<evidence type="ECO:0000256" key="8">
    <source>
        <dbReference type="SAM" id="MobiDB-lite"/>
    </source>
</evidence>
<evidence type="ECO:0000256" key="3">
    <source>
        <dbReference type="ARBA" id="ARBA00022473"/>
    </source>
</evidence>
<comment type="function">
    <text evidence="7">Controls stomatal patterning.</text>
</comment>
<dbReference type="InterPro" id="IPR039455">
    <property type="entry name" value="EPFL"/>
</dbReference>
<evidence type="ECO:0000256" key="2">
    <source>
        <dbReference type="ARBA" id="ARBA00008127"/>
    </source>
</evidence>
<proteinExistence type="inferred from homology"/>
<comment type="caution">
    <text evidence="9">The sequence shown here is derived from an EMBL/GenBank/DDBJ whole genome shotgun (WGS) entry which is preliminary data.</text>
</comment>
<sequence length="122" mass="13287">MKQRMNCFLIIIIIILLIISWIQTTTTSLATHDVVPQQQAFSGVNLDSKQGGRNGGGREETYGSGMVGRLGSRPPNCQRKCGGCKPCVATQIPATTDKLGVQYTNYKPEGWKCKCGSTFFSP</sequence>
<reference evidence="9 10" key="1">
    <citation type="journal article" date="2024" name="G3 (Bethesda)">
        <title>Genome assembly of Hibiscus sabdariffa L. provides insights into metabolisms of medicinal natural products.</title>
        <authorList>
            <person name="Kim T."/>
        </authorList>
    </citation>
    <scope>NUCLEOTIDE SEQUENCE [LARGE SCALE GENOMIC DNA]</scope>
    <source>
        <strain evidence="9">TK-2024</strain>
        <tissue evidence="9">Old leaves</tissue>
    </source>
</reference>
<evidence type="ECO:0000256" key="6">
    <source>
        <dbReference type="ARBA" id="ARBA00023157"/>
    </source>
</evidence>